<keyword evidence="1" id="KW-1133">Transmembrane helix</keyword>
<reference evidence="2 3" key="1">
    <citation type="submission" date="2019-10" db="EMBL/GenBank/DDBJ databases">
        <authorList>
            <person name="Palmer J.M."/>
        </authorList>
    </citation>
    <scope>NUCLEOTIDE SEQUENCE [LARGE SCALE GENOMIC DNA]</scope>
    <source>
        <strain evidence="2 3">TWF718</strain>
    </source>
</reference>
<feature type="transmembrane region" description="Helical" evidence="1">
    <location>
        <begin position="21"/>
        <end position="42"/>
    </location>
</feature>
<sequence length="50" mass="5971">MADRKENLNAVHFLKTLINEINFKFIIILFLFHNQFLTMLLFKSSILCIN</sequence>
<protein>
    <submittedName>
        <fullName evidence="2">Uncharacterized protein</fullName>
    </submittedName>
</protein>
<dbReference type="AlphaFoldDB" id="A0AAN8RGD1"/>
<organism evidence="2 3">
    <name type="scientific">Orbilia javanica</name>
    <dbReference type="NCBI Taxonomy" id="47235"/>
    <lineage>
        <taxon>Eukaryota</taxon>
        <taxon>Fungi</taxon>
        <taxon>Dikarya</taxon>
        <taxon>Ascomycota</taxon>
        <taxon>Pezizomycotina</taxon>
        <taxon>Orbiliomycetes</taxon>
        <taxon>Orbiliales</taxon>
        <taxon>Orbiliaceae</taxon>
        <taxon>Orbilia</taxon>
    </lineage>
</organism>
<dbReference type="Proteomes" id="UP001313282">
    <property type="component" value="Unassembled WGS sequence"/>
</dbReference>
<proteinExistence type="predicted"/>
<keyword evidence="1" id="KW-0472">Membrane</keyword>
<evidence type="ECO:0000313" key="2">
    <source>
        <dbReference type="EMBL" id="KAK6356594.1"/>
    </source>
</evidence>
<evidence type="ECO:0000256" key="1">
    <source>
        <dbReference type="SAM" id="Phobius"/>
    </source>
</evidence>
<name>A0AAN8RGD1_9PEZI</name>
<keyword evidence="3" id="KW-1185">Reference proteome</keyword>
<comment type="caution">
    <text evidence="2">The sequence shown here is derived from an EMBL/GenBank/DDBJ whole genome shotgun (WGS) entry which is preliminary data.</text>
</comment>
<keyword evidence="1" id="KW-0812">Transmembrane</keyword>
<evidence type="ECO:0000313" key="3">
    <source>
        <dbReference type="Proteomes" id="UP001313282"/>
    </source>
</evidence>
<gene>
    <name evidence="2" type="ORF">TWF718_000942</name>
</gene>
<accession>A0AAN8RGD1</accession>
<dbReference type="EMBL" id="JAVHNR010000001">
    <property type="protein sequence ID" value="KAK6356594.1"/>
    <property type="molecule type" value="Genomic_DNA"/>
</dbReference>